<feature type="region of interest" description="Disordered" evidence="1">
    <location>
        <begin position="33"/>
        <end position="97"/>
    </location>
</feature>
<feature type="region of interest" description="Disordered" evidence="1">
    <location>
        <begin position="221"/>
        <end position="306"/>
    </location>
</feature>
<feature type="non-terminal residue" evidence="2">
    <location>
        <position position="484"/>
    </location>
</feature>
<feature type="region of interest" description="Disordered" evidence="1">
    <location>
        <begin position="391"/>
        <end position="436"/>
    </location>
</feature>
<proteinExistence type="predicted"/>
<dbReference type="STRING" id="675120.N1PV60"/>
<feature type="compositionally biased region" description="Low complexity" evidence="1">
    <location>
        <begin position="33"/>
        <end position="54"/>
    </location>
</feature>
<dbReference type="OrthoDB" id="3638668at2759"/>
<dbReference type="EMBL" id="KB446537">
    <property type="protein sequence ID" value="EME46294.1"/>
    <property type="molecule type" value="Genomic_DNA"/>
</dbReference>
<sequence>MCKYRHYYYAGCRHQETILHDYCDKATSARASNSAHTTSPAATSPSSGTQTGGANDDRDATPRPGSPADISSPSPTMSSSSSSHHTTVSTVSLGSSAPTSFASTIEDTSDTASIQLDHPLRRHSMPLARDMASLPPFARDNLRQFFSGCHLPTTLASSGDRIVHHDDQENLQPIRSAEGNIPDASDRARHASYGGMASEDARLEFDAIERDIDTLKQHIAEMRSEKRSGRGTPTTRYDQTQSKLSSTRTRIPGPVVQPKESAAARLQREHEMLEQAQMSRTTSHQAKPPPPPPSPGDFPGLGRINPERRPRAVTIDTNDGKPSYANMATTGMMETVGKTSLGSQGTHGHGVGSNGTASRTTLRNFSSASKPDSAAMNQRTLGEHNETAIVSSTDPRGEHTLAARGQTSSLTARAPRFAQPTKAHNQRADASMWKESVTSKVSPIGFPTKSSHALPHLQTKRRVLPGGWLSSTEVSPATDASSPS</sequence>
<reference evidence="2 3" key="2">
    <citation type="journal article" date="2012" name="PLoS Pathog.">
        <title>Diverse lifestyles and strategies of plant pathogenesis encoded in the genomes of eighteen Dothideomycetes fungi.</title>
        <authorList>
            <person name="Ohm R.A."/>
            <person name="Feau N."/>
            <person name="Henrissat B."/>
            <person name="Schoch C.L."/>
            <person name="Horwitz B.A."/>
            <person name="Barry K.W."/>
            <person name="Condon B.J."/>
            <person name="Copeland A.C."/>
            <person name="Dhillon B."/>
            <person name="Glaser F."/>
            <person name="Hesse C.N."/>
            <person name="Kosti I."/>
            <person name="LaButti K."/>
            <person name="Lindquist E.A."/>
            <person name="Lucas S."/>
            <person name="Salamov A.A."/>
            <person name="Bradshaw R.E."/>
            <person name="Ciuffetti L."/>
            <person name="Hamelin R.C."/>
            <person name="Kema G.H.J."/>
            <person name="Lawrence C."/>
            <person name="Scott J.A."/>
            <person name="Spatafora J.W."/>
            <person name="Turgeon B.G."/>
            <person name="de Wit P.J.G.M."/>
            <person name="Zhong S."/>
            <person name="Goodwin S.B."/>
            <person name="Grigoriev I.V."/>
        </authorList>
    </citation>
    <scope>NUCLEOTIDE SEQUENCE [LARGE SCALE GENOMIC DNA]</scope>
    <source>
        <strain evidence="3">NZE10 / CBS 128990</strain>
    </source>
</reference>
<accession>N1PV60</accession>
<organism evidence="2 3">
    <name type="scientific">Dothistroma septosporum (strain NZE10 / CBS 128990)</name>
    <name type="common">Red band needle blight fungus</name>
    <name type="synonym">Mycosphaerella pini</name>
    <dbReference type="NCBI Taxonomy" id="675120"/>
    <lineage>
        <taxon>Eukaryota</taxon>
        <taxon>Fungi</taxon>
        <taxon>Dikarya</taxon>
        <taxon>Ascomycota</taxon>
        <taxon>Pezizomycotina</taxon>
        <taxon>Dothideomycetes</taxon>
        <taxon>Dothideomycetidae</taxon>
        <taxon>Mycosphaerellales</taxon>
        <taxon>Mycosphaerellaceae</taxon>
        <taxon>Dothistroma</taxon>
    </lineage>
</organism>
<dbReference type="HOGENOM" id="CLU_564496_0_0_1"/>
<feature type="compositionally biased region" description="Low complexity" evidence="1">
    <location>
        <begin position="71"/>
        <end position="96"/>
    </location>
</feature>
<evidence type="ECO:0000256" key="1">
    <source>
        <dbReference type="SAM" id="MobiDB-lite"/>
    </source>
</evidence>
<gene>
    <name evidence="2" type="ORF">DOTSEDRAFT_168758</name>
</gene>
<dbReference type="Proteomes" id="UP000016933">
    <property type="component" value="Unassembled WGS sequence"/>
</dbReference>
<dbReference type="AlphaFoldDB" id="N1PV60"/>
<feature type="compositionally biased region" description="Polar residues" evidence="1">
    <location>
        <begin position="469"/>
        <end position="484"/>
    </location>
</feature>
<protein>
    <submittedName>
        <fullName evidence="2">Uncharacterized protein</fullName>
    </submittedName>
</protein>
<name>N1PV60_DOTSN</name>
<evidence type="ECO:0000313" key="3">
    <source>
        <dbReference type="Proteomes" id="UP000016933"/>
    </source>
</evidence>
<reference evidence="3" key="1">
    <citation type="journal article" date="2012" name="PLoS Genet.">
        <title>The genomes of the fungal plant pathogens Cladosporium fulvum and Dothistroma septosporum reveal adaptation to different hosts and lifestyles but also signatures of common ancestry.</title>
        <authorList>
            <person name="de Wit P.J.G.M."/>
            <person name="van der Burgt A."/>
            <person name="Oekmen B."/>
            <person name="Stergiopoulos I."/>
            <person name="Abd-Elsalam K.A."/>
            <person name="Aerts A.L."/>
            <person name="Bahkali A.H."/>
            <person name="Beenen H.G."/>
            <person name="Chettri P."/>
            <person name="Cox M.P."/>
            <person name="Datema E."/>
            <person name="de Vries R.P."/>
            <person name="Dhillon B."/>
            <person name="Ganley A.R."/>
            <person name="Griffiths S.A."/>
            <person name="Guo Y."/>
            <person name="Hamelin R.C."/>
            <person name="Henrissat B."/>
            <person name="Kabir M.S."/>
            <person name="Jashni M.K."/>
            <person name="Kema G."/>
            <person name="Klaubauf S."/>
            <person name="Lapidus A."/>
            <person name="Levasseur A."/>
            <person name="Lindquist E."/>
            <person name="Mehrabi R."/>
            <person name="Ohm R.A."/>
            <person name="Owen T.J."/>
            <person name="Salamov A."/>
            <person name="Schwelm A."/>
            <person name="Schijlen E."/>
            <person name="Sun H."/>
            <person name="van den Burg H.A."/>
            <person name="van Ham R.C.H.J."/>
            <person name="Zhang S."/>
            <person name="Goodwin S.B."/>
            <person name="Grigoriev I.V."/>
            <person name="Collemare J."/>
            <person name="Bradshaw R.E."/>
        </authorList>
    </citation>
    <scope>NUCLEOTIDE SEQUENCE [LARGE SCALE GENOMIC DNA]</scope>
    <source>
        <strain evidence="3">NZE10 / CBS 128990</strain>
    </source>
</reference>
<feature type="compositionally biased region" description="Polar residues" evidence="1">
    <location>
        <begin position="276"/>
        <end position="285"/>
    </location>
</feature>
<evidence type="ECO:0000313" key="2">
    <source>
        <dbReference type="EMBL" id="EME46294.1"/>
    </source>
</evidence>
<feature type="region of interest" description="Disordered" evidence="1">
    <location>
        <begin position="464"/>
        <end position="484"/>
    </location>
</feature>
<feature type="compositionally biased region" description="Pro residues" evidence="1">
    <location>
        <begin position="287"/>
        <end position="296"/>
    </location>
</feature>
<feature type="compositionally biased region" description="Polar residues" evidence="1">
    <location>
        <begin position="231"/>
        <end position="249"/>
    </location>
</feature>
<keyword evidence="3" id="KW-1185">Reference proteome</keyword>